<feature type="signal peptide" evidence="2">
    <location>
        <begin position="1"/>
        <end position="30"/>
    </location>
</feature>
<dbReference type="InterPro" id="IPR054605">
    <property type="entry name" value="SbsA_spectrin-like"/>
</dbReference>
<reference evidence="4" key="1">
    <citation type="journal article" date="2000" name="Microbiology">
        <title>S-layer gene sbsC of Bacillus stearothermophilus ATCC 12980: molecular characterization and heterologous expression in Escherichia coli.</title>
        <authorList>
            <person name="Jarosch M."/>
            <person name="Egelseer E.M."/>
            <person name="Mattanovich D."/>
            <person name="Sleytr U.B."/>
            <person name="Sara M."/>
        </authorList>
    </citation>
    <scope>NUCLEOTIDE SEQUENCE</scope>
    <source>
        <strain evidence="4">ATCC 12980</strain>
    </source>
</reference>
<feature type="binding site" evidence="8 11">
    <location>
        <position position="806"/>
    </location>
    <ligand>
        <name>Ca(2+)</name>
        <dbReference type="ChEBI" id="CHEBI:29108"/>
        <label>5</label>
    </ligand>
</feature>
<feature type="binding site" evidence="10 11">
    <location>
        <position position="673"/>
    </location>
    <ligand>
        <name>Ca(2+)</name>
        <dbReference type="ChEBI" id="CHEBI:29108"/>
        <label>1</label>
    </ligand>
</feature>
<dbReference type="InterPro" id="IPR003343">
    <property type="entry name" value="Big_2"/>
</dbReference>
<dbReference type="InterPro" id="IPR014755">
    <property type="entry name" value="Cu-Rt/internalin_Ig-like"/>
</dbReference>
<dbReference type="InterPro" id="IPR013783">
    <property type="entry name" value="Ig-like_fold"/>
</dbReference>
<feature type="binding site" evidence="10 11">
    <location>
        <position position="737"/>
    </location>
    <ligand>
        <name>Ca(2+)</name>
        <dbReference type="ChEBI" id="CHEBI:29108"/>
        <label>3</label>
    </ligand>
</feature>
<reference evidence="10" key="8">
    <citation type="submission" date="2015-04" db="PDB data bank">
        <title>Structure of the S-Layer Protein Sbsc, Domains 5-6.</title>
        <authorList>
            <person name="Pavkov-Keller T."/>
            <person name="Dordic A."/>
            <person name="Eder M."/>
            <person name="Egelseer E.M."/>
            <person name="Davis K."/>
            <person name="Mills D."/>
            <person name="Sleytr U.B."/>
            <person name="Kuehlbrandt W."/>
            <person name="Vonck J."/>
            <person name="Keller W."/>
        </authorList>
    </citation>
    <scope>X-RAY CRYSTALLOGRAPHY (1.54 ANGSTROMS) OF 541-759 IN COMPLEX WITH CA(2+)</scope>
</reference>
<dbReference type="FunFam" id="2.60.40.1220:FF:000012">
    <property type="entry name" value="Surface layer protein"/>
    <property type="match status" value="1"/>
</dbReference>
<dbReference type="InterPro" id="IPR041378">
    <property type="entry name" value="S-layer_SbsC_C"/>
</dbReference>
<dbReference type="PDBsum" id="4UJ8"/>
<evidence type="ECO:0000313" key="4">
    <source>
        <dbReference type="EMBL" id="AAC12757.1"/>
    </source>
</evidence>
<dbReference type="PDB" id="5FTX">
    <property type="method" value="X-ray"/>
    <property type="resolution" value="4.10 A"/>
    <property type="chains" value="A=447-1099"/>
</dbReference>
<dbReference type="PDBsum" id="4UID"/>
<evidence type="ECO:0007829" key="10">
    <source>
        <dbReference type="PDB" id="4UJ7"/>
    </source>
</evidence>
<feature type="binding site" evidence="8 11">
    <location>
        <position position="809"/>
    </location>
    <ligand>
        <name>Ca(2+)</name>
        <dbReference type="ChEBI" id="CHEBI:29108"/>
        <label>5</label>
    </ligand>
</feature>
<feature type="binding site" evidence="10 11">
    <location>
        <position position="664"/>
    </location>
    <ligand>
        <name>Ca(2+)</name>
        <dbReference type="ChEBI" id="CHEBI:29108"/>
        <label>2</label>
    </ligand>
</feature>
<dbReference type="Gene3D" id="2.60.40.1080">
    <property type="match status" value="2"/>
</dbReference>
<evidence type="ECO:0007829" key="11">
    <source>
        <dbReference type="PDB" id="4UJ8"/>
    </source>
</evidence>
<dbReference type="PDB" id="2RA1">
    <property type="method" value="X-ray"/>
    <property type="resolution" value="2.41 A"/>
    <property type="chains" value="A=32-443"/>
</dbReference>
<dbReference type="DIP" id="DIP-46031N"/>
<feature type="binding site" evidence="10 11">
    <location>
        <position position="707"/>
    </location>
    <ligand>
        <name>Ca(2+)</name>
        <dbReference type="ChEBI" id="CHEBI:29108"/>
        <label>3</label>
    </ligand>
</feature>
<name>O68840_GEOSE</name>
<dbReference type="Pfam" id="PF18316">
    <property type="entry name" value="S-l_SbsC_C"/>
    <property type="match status" value="2"/>
</dbReference>
<dbReference type="Gene3D" id="1.20.58.790">
    <property type="match status" value="1"/>
</dbReference>
<keyword evidence="5 6" id="KW-0002">3D-structure</keyword>
<dbReference type="Gene3D" id="1.20.58.770">
    <property type="match status" value="1"/>
</dbReference>
<dbReference type="PIR" id="T14850">
    <property type="entry name" value="T14850"/>
</dbReference>
<feature type="binding site" evidence="10 11">
    <location>
        <position position="660"/>
    </location>
    <ligand>
        <name>Ca(2+)</name>
        <dbReference type="ChEBI" id="CHEBI:29108"/>
        <label>1</label>
    </ligand>
</feature>
<dbReference type="Gene3D" id="2.60.40.1220">
    <property type="match status" value="1"/>
</dbReference>
<proteinExistence type="evidence at protein level"/>
<dbReference type="EvolutionaryTrace" id="O68840"/>
<evidence type="ECO:0007829" key="6">
    <source>
        <dbReference type="PDB" id="4UIC"/>
    </source>
</evidence>
<dbReference type="GO" id="GO:0042802">
    <property type="term" value="F:identical protein binding"/>
    <property type="evidence" value="ECO:0000353"/>
    <property type="project" value="IntAct"/>
</dbReference>
<organism evidence="4">
    <name type="scientific">Geobacillus stearothermophilus ATCC 12980</name>
    <dbReference type="NCBI Taxonomy" id="1366047"/>
    <lineage>
        <taxon>Bacteria</taxon>
        <taxon>Bacillati</taxon>
        <taxon>Bacillota</taxon>
        <taxon>Bacilli</taxon>
        <taxon>Bacillales</taxon>
        <taxon>Anoxybacillaceae</taxon>
        <taxon>Geobacillus</taxon>
    </lineage>
</organism>
<dbReference type="Pfam" id="PF22360">
    <property type="entry name" value="SbsC_spectrin-like"/>
    <property type="match status" value="1"/>
</dbReference>
<feature type="binding site" evidence="8 11">
    <location>
        <position position="811"/>
    </location>
    <ligand>
        <name>Ca(2+)</name>
        <dbReference type="ChEBI" id="CHEBI:29108"/>
        <label>5</label>
    </ligand>
</feature>
<dbReference type="SMART" id="SM00635">
    <property type="entry name" value="BID_2"/>
    <property type="match status" value="3"/>
</dbReference>
<dbReference type="PDBsum" id="5FTY"/>
<sequence length="1099" mass="115395">MDKKKAVKLATASAVAASAFVAANPHASQAATDVATVVSQAKAQMKEAYYTYSHTVTETGQFPDIKDVYAAYNKAKQAYANAVAVVNKAGGAKKDAYLADLQAIYETYVFKANPKSGEARVATYIDAYNYATKLDKMRQELKAAVDAKDLKKAEELYHKISYELKTRTVILDRVYGQSTRELLRSTFKADAQALRDRLIYDITVAMKAREAQDAVKAGNLDKAKAALDQVNQYVSKVTDAFKAELQKAAQDAKAAYEAALTPKVESVSAIDSTSFKVTFTKPVDKATAIPKNFSITLKGTETKLYPKSVEVSESGLTATVTLYDTLVDGKTYTVVTSGLKDTAGKEFETSTNEFTYNKPVPASITFNFNKLPEDSAVDLTKYVTVKDAAGNVIKSGFELEFTSSEKLTQGKFINTTGKKSVIVNATVKGTNVTTGNVILAVEDEKAAEVSELKLTKDNKEVVTLYANGNAFDKDGNQISSGTLTLTAKFKDQYGNELTGKVAGTDYTFESLNPEVLVVAPDGSVTPIVPGTALVKVKYGEVTKTIPVTVKANPVLETIAVDSTGVSVAKGQKATFKVTLKDQYGNKFTGNVNVTSDKTETATVSVSNSGIGQSEYTVTVNGVAEGSTTITIKSGTKEVKVPVNVVAGGPVANYQIKVLDDGKIDKSATESPANNDVQLKVYAVDANGNIVGDITNDVTITSEATDTNGVIVNASKSTANGDTVYVITDNGSKKVGKETLTVKLGTVTLGTVDVEVIDTTLKATVVTKKADLIELDAADNGDALAKLLANLDIKDQNGNPMVDSAATPNTNEKLQALKSVLSGIVSSDTSVIGSVSNVDNLKDDASISGLAVKKAGTVTLTLVFNEDSKIAPIAITVKAPAATQDGVTVTGLDLVPGVTGVGKTKFTATDKIKSGHKLYYAVDDSAVPAPAVGTTRNSTKFANEITVGTTEVAANAGQIITVIEVDSSDRVVGYKTFTVEAADLSVAADKTGFTATVTPTGGNQVTTGKTLLAVSDLANGHKLYAAAAGSSAAAAPVKGIAYTDTTVRTTYGTEVTSGTVEVDAQDGQHISIIEVDENGKVVGYKDYTITGIQIGTKSAS</sequence>
<feature type="binding site" evidence="12">
    <location>
        <position position="979"/>
    </location>
    <ligand>
        <name>Ca(2+)</name>
        <dbReference type="ChEBI" id="CHEBI:29108"/>
        <label>6</label>
    </ligand>
</feature>
<evidence type="ECO:0007829" key="13">
    <source>
        <dbReference type="PDB" id="5FTY"/>
    </source>
</evidence>
<reference evidence="6" key="4">
    <citation type="submission" date="2015-03" db="PDB data bank">
        <title>S-Layer Protein Rsbsc(31-844).</title>
        <authorList>
            <person name="Pavkov-Keller T."/>
            <person name="Dordic A."/>
            <person name="Eder M."/>
            <person name="Davies K."/>
            <person name="Mills D."/>
            <person name="Egelseer E.M."/>
            <person name="Sleytr U.B."/>
            <person name="Kuehlbrandt W."/>
            <person name="Vonck J."/>
            <person name="Keller W."/>
        </authorList>
    </citation>
    <scope>X-RAY CRYSTALLOGRAPHY (2.90 ANGSTROMS) OF 31-844</scope>
</reference>
<feature type="binding site" evidence="10 11">
    <location>
        <position position="675"/>
    </location>
    <ligand>
        <name>Ca(2+)</name>
        <dbReference type="ChEBI" id="CHEBI:29108"/>
        <label>1</label>
    </ligand>
</feature>
<keyword evidence="8 10" id="KW-0106">Calcium</keyword>
<dbReference type="InterPro" id="IPR054604">
    <property type="entry name" value="SbsC_Big-like"/>
</dbReference>
<dbReference type="Gene3D" id="2.60.40.2120">
    <property type="match status" value="1"/>
</dbReference>
<feature type="binding site" evidence="8 11">
    <location>
        <position position="802"/>
    </location>
    <ligand>
        <name>Ca(2+)</name>
        <dbReference type="ChEBI" id="CHEBI:29108"/>
        <label>5</label>
    </ligand>
</feature>
<evidence type="ECO:0000256" key="1">
    <source>
        <dbReference type="ARBA" id="ARBA00022729"/>
    </source>
</evidence>
<evidence type="ECO:0000259" key="3">
    <source>
        <dbReference type="SMART" id="SM00635"/>
    </source>
</evidence>
<dbReference type="PDB" id="4UJ7">
    <property type="method" value="X-ray"/>
    <property type="resolution" value="1.54 A"/>
    <property type="chains" value="A=541-759"/>
</dbReference>
<feature type="domain" description="BIG2" evidence="3">
    <location>
        <begin position="554"/>
        <end position="643"/>
    </location>
</feature>
<dbReference type="PDBsum" id="4UJ6"/>
<keyword evidence="12" id="KW-0862">Zinc</keyword>
<dbReference type="AlphaFoldDB" id="O68840"/>
<reference evidence="11" key="7">
    <citation type="submission" date="2015-04" db="PDB data bank">
        <title>Structure of Surface Layer Protein Sbsc.</title>
        <authorList>
            <person name="Pavkov-Keller T."/>
            <person name="Dordic A."/>
            <person name="Eder M."/>
            <person name="Egelseer E.M."/>
            <person name="Davis K."/>
            <person name="Mills D."/>
            <person name="Sleytr U.B."/>
            <person name="Kuehlbrandt W."/>
            <person name="Vonck J."/>
            <person name="Keller W."/>
        </authorList>
    </citation>
    <scope>X-RAY CRYSTALLOGRAPHY (1.70 ANGSTROMS) OF 642-882 IN COMPLEX WITH CA(2+) AND ZN(2+)</scope>
</reference>
<feature type="binding site" evidence="10 11">
    <location>
        <position position="662"/>
    </location>
    <ligand>
        <name>Ca(2+)</name>
        <dbReference type="ChEBI" id="CHEBI:29108"/>
        <label>1</label>
    </ligand>
</feature>
<feature type="binding site" evidence="10 11">
    <location>
        <position position="709"/>
    </location>
    <ligand>
        <name>Ca(2+)</name>
        <dbReference type="ChEBI" id="CHEBI:29108"/>
        <label>3</label>
    </ligand>
</feature>
<dbReference type="SMR" id="O68840"/>
<comment type="interaction">
    <interactant intactId="EBI-15719658">
        <id>O68840</id>
    </interactant>
    <interactant intactId="EBI-15719658">
        <id>O68840</id>
        <label>sbsC</label>
    </interactant>
    <organismsDiffer>false</organismsDiffer>
    <experiments>2</experiments>
</comment>
<dbReference type="PDB" id="4UID">
    <property type="method" value="X-ray"/>
    <property type="resolution" value="2.80 A"/>
    <property type="chains" value="A/B=443-650"/>
</dbReference>
<feature type="binding site" evidence="13">
    <location>
        <position position="806"/>
    </location>
    <ligand>
        <name>Ca(2+)</name>
        <dbReference type="ChEBI" id="CHEBI:29108"/>
        <label>4</label>
    </ligand>
</feature>
<dbReference type="PDBsum" id="4UIC"/>
<dbReference type="PDB" id="4UJ8">
    <property type="method" value="X-ray"/>
    <property type="resolution" value="1.70 A"/>
    <property type="chains" value="A/B/C/D=642-882"/>
</dbReference>
<evidence type="ECO:0007829" key="12">
    <source>
        <dbReference type="PDB" id="5FTX"/>
    </source>
</evidence>
<dbReference type="EMBL" id="AF055578">
    <property type="protein sequence ID" value="AAC12757.1"/>
    <property type="molecule type" value="Genomic_DNA"/>
</dbReference>
<gene>
    <name evidence="4" type="primary">sbsC</name>
</gene>
<feature type="domain" description="BIG2" evidence="3">
    <location>
        <begin position="472"/>
        <end position="548"/>
    </location>
</feature>
<feature type="binding site" evidence="10 11">
    <location>
        <position position="702"/>
    </location>
    <ligand>
        <name>Ca(2+)</name>
        <dbReference type="ChEBI" id="CHEBI:29108"/>
        <label>3</label>
    </ligand>
</feature>
<protein>
    <submittedName>
        <fullName evidence="4">Surface layer protein</fullName>
    </submittedName>
</protein>
<feature type="domain" description="BIG2" evidence="3">
    <location>
        <begin position="657"/>
        <end position="737"/>
    </location>
</feature>
<feature type="binding site" evidence="10 11">
    <location>
        <position position="666"/>
    </location>
    <ligand>
        <name>Ca(2+)</name>
        <dbReference type="ChEBI" id="CHEBI:29108"/>
        <label>2</label>
    </ligand>
</feature>
<accession>O68840</accession>
<dbReference type="GO" id="GO:0046872">
    <property type="term" value="F:metal ion binding"/>
    <property type="evidence" value="ECO:0007669"/>
    <property type="project" value="UniProtKB-KW"/>
</dbReference>
<feature type="binding site" evidence="12">
    <location>
        <position position="884"/>
    </location>
    <ligand>
        <name>Zn(2+)</name>
        <dbReference type="ChEBI" id="CHEBI:29105"/>
        <label>1</label>
    </ligand>
</feature>
<dbReference type="Pfam" id="PF22359">
    <property type="entry name" value="Big-like"/>
    <property type="match status" value="1"/>
</dbReference>
<feature type="binding site" evidence="13">
    <location>
        <position position="803"/>
    </location>
    <ligand>
        <name>Ca(2+)</name>
        <dbReference type="ChEBI" id="CHEBI:29108"/>
        <label>4</label>
    </ligand>
</feature>
<reference evidence="12" key="10">
    <citation type="submission" date="2016-01" db="PDB data bank">
        <title>Structure of Surface Layer Protein Sbsc.</title>
        <authorList>
            <person name="Pavkov-Keller T."/>
            <person name="Dordic A."/>
            <person name="Eder M."/>
            <person name="Egelseer E.M."/>
            <person name="Davis K."/>
            <person name="Mills D."/>
            <person name="Sleytr U.B."/>
            <person name="Kuehlbrandt W."/>
            <person name="Vonck J."/>
            <person name="Keller W."/>
        </authorList>
    </citation>
    <scope>X-RAY CRYSTALLOGRAPHY (4.10 ANGSTROMS) OF 447-1099 IN COMPLEX WITH CA(2+) AND ZN(2+)</scope>
</reference>
<feature type="binding site" evidence="10 11">
    <location>
        <position position="659"/>
    </location>
    <ligand>
        <name>Ca(2+)</name>
        <dbReference type="ChEBI" id="CHEBI:29108"/>
        <label>1</label>
    </ligand>
</feature>
<dbReference type="InterPro" id="IPR040751">
    <property type="entry name" value="SbsC_C"/>
</dbReference>
<reference evidence="7" key="5">
    <citation type="submission" date="2015-03" db="PDB data bank">
        <title>Structure of the S-Layer Protein Sbsc.</title>
        <authorList>
            <person name="Pavkov-Keller T."/>
            <person name="Dordic A."/>
            <person name="Eder M."/>
            <person name="Davies K."/>
            <person name="Mills D."/>
            <person name="Egelseer E.M."/>
            <person name="Sleytr U.B."/>
            <person name="Kuehlbrandt W."/>
            <person name="Vonck J."/>
            <person name="Keller W."/>
        </authorList>
    </citation>
    <scope>X-RAY CRYSTALLOGRAPHY (2.80 ANGSTROMS) OF 443-650</scope>
</reference>
<feature type="binding site" evidence="12">
    <location>
        <position position="922"/>
    </location>
    <ligand>
        <name>Zn(2+)</name>
        <dbReference type="ChEBI" id="CHEBI:29105"/>
        <label>2</label>
    </ligand>
</feature>
<dbReference type="PDBsum" id="5FTX"/>
<feature type="binding site" evidence="10 11">
    <location>
        <position position="669"/>
    </location>
    <ligand>
        <name>Ca(2+)</name>
        <dbReference type="ChEBI" id="CHEBI:29108"/>
        <label>2</label>
    </ligand>
</feature>
<reference evidence="9" key="6">
    <citation type="submission" date="2015-04" db="PDB data bank">
        <title>Structure of Surface Layer Protein Sbsc, Domains 1-6.</title>
        <authorList>
            <person name="Pavkov-Keller T."/>
            <person name="Dordic A."/>
            <person name="Eder M."/>
            <person name="Egelseer E.M."/>
            <person name="Davis K."/>
            <person name="Mills D."/>
            <person name="Sleytr U.B."/>
            <person name="Kuehlbrandt W."/>
            <person name="Vonck J."/>
            <person name="Keller W."/>
        </authorList>
    </citation>
    <scope>X-RAY CRYSTALLOGRAPHY (3.40 ANGSTROMS) OF 31-790</scope>
</reference>
<feature type="chain" id="PRO_5004159588" evidence="2">
    <location>
        <begin position="31"/>
        <end position="1099"/>
    </location>
</feature>
<dbReference type="Pfam" id="PF18058">
    <property type="entry name" value="SbsC_C"/>
    <property type="match status" value="1"/>
</dbReference>
<dbReference type="TCDB" id="9.B.324.3.1">
    <property type="family name" value="the pore-forming s-layer protein (s-layer) family"/>
</dbReference>
<evidence type="ECO:0007829" key="5">
    <source>
        <dbReference type="PDB" id="2RA1"/>
    </source>
</evidence>
<feature type="binding site" evidence="8 11">
    <location>
        <position position="803"/>
    </location>
    <ligand>
        <name>Ca(2+)</name>
        <dbReference type="ChEBI" id="CHEBI:29108"/>
        <label>5</label>
    </ligand>
</feature>
<dbReference type="PDBsum" id="4UJ7"/>
<feature type="binding site" evidence="12">
    <location>
        <position position="982"/>
    </location>
    <ligand>
        <name>Ca(2+)</name>
        <dbReference type="ChEBI" id="CHEBI:29108"/>
        <label>6</label>
    </ligand>
</feature>
<reference evidence="8" key="3">
    <citation type="submission" date="2015-03" db="PDB data bank">
        <title>Crystal Structure of the S-Layer Protein Sbsc.</title>
        <authorList>
            <person name="Pavkov-Keller T."/>
            <person name="Dordic A."/>
            <person name="Eder M."/>
            <person name="Davies K."/>
            <person name="Mills D."/>
            <person name="Egelseer E.M."/>
            <person name="Sleytr U.B."/>
            <person name="Kuehlbrandt W."/>
            <person name="Vonck J."/>
            <person name="Keller W."/>
        </authorList>
    </citation>
    <scope>X-RAY CRYSTALLOGRAPHY (3.10 ANGSTROMS) OF 754-1099 IN COMPLEX WITH CA(2+)</scope>
</reference>
<feature type="binding site" evidence="13">
    <location>
        <position position="802"/>
    </location>
    <ligand>
        <name>Ca(2+)</name>
        <dbReference type="ChEBI" id="CHEBI:29108"/>
        <label>4</label>
    </ligand>
</feature>
<dbReference type="Gene3D" id="2.60.40.10">
    <property type="entry name" value="Immunoglobulins"/>
    <property type="match status" value="1"/>
</dbReference>
<reference evidence="13" key="9">
    <citation type="submission" date="2016-01" db="PDB data bank">
        <title>Structure of Surface Layer Protein Sbsc, Domains 6-7 (Monoclinic Form).</title>
        <authorList>
            <person name="Pavkov-Keller T."/>
            <person name="Dordic A."/>
            <person name="Eder M."/>
            <person name="Egelseer E.M."/>
            <person name="Davis K."/>
            <person name="Mills D."/>
            <person name="Sleytr U.B."/>
            <person name="Kuehlbrandt W."/>
            <person name="Vonck J."/>
            <person name="Keller W."/>
        </authorList>
    </citation>
    <scope>X-RAY CRYSTALLOGRAPHY (2.60 ANGSTROMS) OF 642-882 IN COMPLEX WITH CA(2+)</scope>
</reference>
<evidence type="ECO:0000256" key="2">
    <source>
        <dbReference type="SAM" id="SignalP"/>
    </source>
</evidence>
<feature type="binding site" evidence="12">
    <location>
        <position position="892"/>
    </location>
    <ligand>
        <name>Ca(2+)</name>
        <dbReference type="ChEBI" id="CHEBI:29108"/>
        <label>6</label>
    </ligand>
</feature>
<dbReference type="PDB" id="5FTY">
    <property type="method" value="X-ray"/>
    <property type="resolution" value="2.60 A"/>
    <property type="chains" value="A/B=642-882"/>
</dbReference>
<keyword evidence="8 10" id="KW-0479">Metal-binding</keyword>
<dbReference type="PDB" id="4UIE">
    <property type="method" value="X-ray"/>
    <property type="resolution" value="3.10 A"/>
    <property type="chains" value="A=754-1099"/>
</dbReference>
<feature type="binding site" evidence="10 11">
    <location>
        <position position="705"/>
    </location>
    <ligand>
        <name>Ca(2+)</name>
        <dbReference type="ChEBI" id="CHEBI:29108"/>
        <label>3</label>
    </ligand>
</feature>
<dbReference type="PDBsum" id="2RA1"/>
<reference evidence="5" key="2">
    <citation type="journal article" date="2008" name="Structure">
        <title>The structure and binding behavior of the bacterial cell surface layer protein SbsC.</title>
        <authorList>
            <person name="Pavkov T."/>
            <person name="Egelseer E.M."/>
            <person name="Tesarz M."/>
            <person name="Svergun D.I."/>
            <person name="Sleytr U.B."/>
            <person name="Keller W."/>
        </authorList>
    </citation>
    <scope>X-RAY CRYSTALLOGRAPHY (2.41 ANGSTROMS) OF 32-443</scope>
</reference>
<evidence type="ECO:0007829" key="9">
    <source>
        <dbReference type="PDB" id="4UJ6"/>
    </source>
</evidence>
<dbReference type="PDB" id="4UIC">
    <property type="method" value="X-ray"/>
    <property type="resolution" value="2.90 A"/>
    <property type="chains" value="A=31-844"/>
</dbReference>
<evidence type="ECO:0007829" key="7">
    <source>
        <dbReference type="PDB" id="4UID"/>
    </source>
</evidence>
<dbReference type="PDB" id="4UJ6">
    <property type="method" value="X-ray"/>
    <property type="resolution" value="3.40 A"/>
    <property type="chains" value="A=31-790"/>
</dbReference>
<dbReference type="PDBsum" id="4UIE"/>
<evidence type="ECO:0007829" key="8">
    <source>
        <dbReference type="PDB" id="4UIE"/>
    </source>
</evidence>
<keyword evidence="1 2" id="KW-0732">Signal</keyword>
<dbReference type="Gene3D" id="1.20.58.780">
    <property type="match status" value="1"/>
</dbReference>
<feature type="binding site" evidence="10 11">
    <location>
        <position position="674"/>
    </location>
    <ligand>
        <name>Ca(2+)</name>
        <dbReference type="ChEBI" id="CHEBI:29108"/>
        <label>2</label>
    </ligand>
</feature>